<dbReference type="STRING" id="43041.A0A182K9R3"/>
<organism evidence="2 3">
    <name type="scientific">Anopheles christyi</name>
    <dbReference type="NCBI Taxonomy" id="43041"/>
    <lineage>
        <taxon>Eukaryota</taxon>
        <taxon>Metazoa</taxon>
        <taxon>Ecdysozoa</taxon>
        <taxon>Arthropoda</taxon>
        <taxon>Hexapoda</taxon>
        <taxon>Insecta</taxon>
        <taxon>Pterygota</taxon>
        <taxon>Neoptera</taxon>
        <taxon>Endopterygota</taxon>
        <taxon>Diptera</taxon>
        <taxon>Nematocera</taxon>
        <taxon>Culicoidea</taxon>
        <taxon>Culicidae</taxon>
        <taxon>Anophelinae</taxon>
        <taxon>Anopheles</taxon>
    </lineage>
</organism>
<dbReference type="VEuPathDB" id="VectorBase:ACHR007500"/>
<feature type="region of interest" description="Disordered" evidence="1">
    <location>
        <begin position="273"/>
        <end position="292"/>
    </location>
</feature>
<accession>A0A182K9R3</accession>
<feature type="compositionally biased region" description="Polar residues" evidence="1">
    <location>
        <begin position="1"/>
        <end position="20"/>
    </location>
</feature>
<evidence type="ECO:0000313" key="3">
    <source>
        <dbReference type="Proteomes" id="UP000075881"/>
    </source>
</evidence>
<protein>
    <submittedName>
        <fullName evidence="2">Uncharacterized protein</fullName>
    </submittedName>
</protein>
<feature type="region of interest" description="Disordered" evidence="1">
    <location>
        <begin position="1"/>
        <end position="27"/>
    </location>
</feature>
<evidence type="ECO:0000256" key="1">
    <source>
        <dbReference type="SAM" id="MobiDB-lite"/>
    </source>
</evidence>
<sequence>MSTVKRITRNASESAKSPTQIEAFRRNKLRNYAKDKLRNITNTIRMSTSGDEPSAPAGGPPAKKKKKSDPLGTQQCSSASLMASSSHPEMVAFEKLLFVLGRNYFDVGQRLGLDCVPRCVRNITECAQRHASKRSPRTKCVSSMRQANTQDQLLEHRPDQFIEFLNQAIMRQEFIDSELFVAGLQLMLTFNHPSEELRVEYGVGDIVAGTGEALEKCLEHFPPCRWDLRSAYLQIMNGQLDAPCFKRCDQREGLFRNVLHLIELNIETEHEKESNRPGAACAEKRKTRRQASPDDEMMYNYNTWMLTNRMSYDFDRLSREERFQRLFAVLHVLVKLLEMDFAMWILRNPTRTQHNLCNPSRNPLVAQLVWNGDYGSVNLFVKKLFQMFVNVNALQYPAEDISVVARLLNLVTVAVNLSEFQHNDGQIEYPSARDNSVHYARQLWKTLETSGYCSIPLCLRTIRSLRSPFLRLRVVEHLLQKLNRGVNLSNVRCFFQQLLDRCWLECSEQEPDEEGAQQATMYPVLNVQRTRTSRTSEIHQKQYVELLLTGLQAYCDMYQLPAYFREIMVRPLPNASSTSTAVECSPSKRIVVPEAVDDERMIFQGIALNTELVLEYRDDIKYLLLIEQQLKRLESAEERALFHDWLAFLSEVDPSLTTG</sequence>
<feature type="region of interest" description="Disordered" evidence="1">
    <location>
        <begin position="40"/>
        <end position="80"/>
    </location>
</feature>
<evidence type="ECO:0000313" key="2">
    <source>
        <dbReference type="EnsemblMetazoa" id="ACHR007500-PA"/>
    </source>
</evidence>
<dbReference type="AlphaFoldDB" id="A0A182K9R3"/>
<name>A0A182K9R3_9DIPT</name>
<reference evidence="2" key="2">
    <citation type="submission" date="2020-05" db="UniProtKB">
        <authorList>
            <consortium name="EnsemblMetazoa"/>
        </authorList>
    </citation>
    <scope>IDENTIFICATION</scope>
    <source>
        <strain evidence="2">ACHKN1017</strain>
    </source>
</reference>
<reference evidence="3" key="1">
    <citation type="submission" date="2013-03" db="EMBL/GenBank/DDBJ databases">
        <title>The Genome Sequence of Anopheles christyi ACHKN1017.</title>
        <authorList>
            <consortium name="The Broad Institute Genomics Platform"/>
            <person name="Neafsey D.E."/>
            <person name="Besansky N."/>
            <person name="Walker B."/>
            <person name="Young S.K."/>
            <person name="Zeng Q."/>
            <person name="Gargeya S."/>
            <person name="Fitzgerald M."/>
            <person name="Haas B."/>
            <person name="Abouelleil A."/>
            <person name="Allen A.W."/>
            <person name="Alvarado L."/>
            <person name="Arachchi H.M."/>
            <person name="Berlin A.M."/>
            <person name="Chapman S.B."/>
            <person name="Gainer-Dewar J."/>
            <person name="Goldberg J."/>
            <person name="Griggs A."/>
            <person name="Gujja S."/>
            <person name="Hansen M."/>
            <person name="Howarth C."/>
            <person name="Imamovic A."/>
            <person name="Ireland A."/>
            <person name="Larimer J."/>
            <person name="McCowan C."/>
            <person name="Murphy C."/>
            <person name="Pearson M."/>
            <person name="Poon T.W."/>
            <person name="Priest M."/>
            <person name="Roberts A."/>
            <person name="Saif S."/>
            <person name="Shea T."/>
            <person name="Sisk P."/>
            <person name="Sykes S."/>
            <person name="Wortman J."/>
            <person name="Nusbaum C."/>
            <person name="Birren B."/>
        </authorList>
    </citation>
    <scope>NUCLEOTIDE SEQUENCE [LARGE SCALE GENOMIC DNA]</scope>
    <source>
        <strain evidence="3">ACHKN1017</strain>
    </source>
</reference>
<keyword evidence="3" id="KW-1185">Reference proteome</keyword>
<dbReference type="EnsemblMetazoa" id="ACHR007500-RA">
    <property type="protein sequence ID" value="ACHR007500-PA"/>
    <property type="gene ID" value="ACHR007500"/>
</dbReference>
<feature type="compositionally biased region" description="Low complexity" evidence="1">
    <location>
        <begin position="49"/>
        <end position="61"/>
    </location>
</feature>
<proteinExistence type="predicted"/>
<dbReference type="Proteomes" id="UP000075881">
    <property type="component" value="Unassembled WGS sequence"/>
</dbReference>